<reference evidence="1 2" key="1">
    <citation type="submission" date="2018-06" db="EMBL/GenBank/DDBJ databases">
        <authorList>
            <consortium name="Pathogen Informatics"/>
            <person name="Doyle S."/>
        </authorList>
    </citation>
    <scope>NUCLEOTIDE SEQUENCE [LARGE SCALE GENOMIC DNA]</scope>
    <source>
        <strain evidence="1 2">NCTC13316</strain>
    </source>
</reference>
<sequence length="135" mass="16427">MKKIKLDELLRYENQQVIHYFCHHNPNFSSEQAQQLFQDLLAWMWLTMQRKSAKRHTYLFGPLLLLDELWHAFILHTRDYSNFCENYFGQYFHHDIEPVGLEYEVTPDELADFLEDCFTYLGEAWVERYFSEAFA</sequence>
<protein>
    <submittedName>
        <fullName evidence="1">Uncharacterized conserved protein</fullName>
    </submittedName>
</protein>
<proteinExistence type="predicted"/>
<evidence type="ECO:0000313" key="2">
    <source>
        <dbReference type="Proteomes" id="UP000254794"/>
    </source>
</evidence>
<keyword evidence="2" id="KW-1185">Reference proteome</keyword>
<dbReference type="RefSeq" id="WP_115330346.1">
    <property type="nucleotide sequence ID" value="NZ_CAAAHP010000004.1"/>
</dbReference>
<dbReference type="EMBL" id="UGOD01000001">
    <property type="protein sequence ID" value="STX50644.1"/>
    <property type="molecule type" value="Genomic_DNA"/>
</dbReference>
<accession>A0A378JHN0</accession>
<evidence type="ECO:0000313" key="1">
    <source>
        <dbReference type="EMBL" id="STX50644.1"/>
    </source>
</evidence>
<dbReference type="OrthoDB" id="278697at2"/>
<name>A0A378JHN0_9GAMM</name>
<organism evidence="1 2">
    <name type="scientific">Legionella busanensis</name>
    <dbReference type="NCBI Taxonomy" id="190655"/>
    <lineage>
        <taxon>Bacteria</taxon>
        <taxon>Pseudomonadati</taxon>
        <taxon>Pseudomonadota</taxon>
        <taxon>Gammaproteobacteria</taxon>
        <taxon>Legionellales</taxon>
        <taxon>Legionellaceae</taxon>
        <taxon>Legionella</taxon>
    </lineage>
</organism>
<dbReference type="AlphaFoldDB" id="A0A378JHN0"/>
<dbReference type="Proteomes" id="UP000254794">
    <property type="component" value="Unassembled WGS sequence"/>
</dbReference>
<gene>
    <name evidence="1" type="ORF">NCTC13316_00727</name>
</gene>